<gene>
    <name evidence="2" type="ORF">GCM10009786_19170</name>
</gene>
<dbReference type="RefSeq" id="WP_346058170.1">
    <property type="nucleotide sequence ID" value="NZ_BAAAOP010000007.1"/>
</dbReference>
<dbReference type="EMBL" id="BAAAOP010000007">
    <property type="protein sequence ID" value="GAA2188780.1"/>
    <property type="molecule type" value="Genomic_DNA"/>
</dbReference>
<feature type="transmembrane region" description="Helical" evidence="1">
    <location>
        <begin position="130"/>
        <end position="149"/>
    </location>
</feature>
<keyword evidence="1" id="KW-0472">Membrane</keyword>
<feature type="transmembrane region" description="Helical" evidence="1">
    <location>
        <begin position="103"/>
        <end position="124"/>
    </location>
</feature>
<proteinExistence type="predicted"/>
<accession>A0ABN3B6G9</accession>
<dbReference type="Proteomes" id="UP001501084">
    <property type="component" value="Unassembled WGS sequence"/>
</dbReference>
<sequence>MTDLNGDGRSESTNERADRNWNEILQELRVAQTGTQILGGFLLALAFQPRFQDLDRFQLTLYLVLVALAGIAAVLGLAPVTLHRTFFGKGRKPDIVRLGGRLLSADLVVLALLAAGVTALVFDFAVGRSAGLITLAIGGVVVVGVWAVLPRLAFRRGSTPDPRGPGDDG</sequence>
<reference evidence="2 3" key="1">
    <citation type="journal article" date="2019" name="Int. J. Syst. Evol. Microbiol.">
        <title>The Global Catalogue of Microorganisms (GCM) 10K type strain sequencing project: providing services to taxonomists for standard genome sequencing and annotation.</title>
        <authorList>
            <consortium name="The Broad Institute Genomics Platform"/>
            <consortium name="The Broad Institute Genome Sequencing Center for Infectious Disease"/>
            <person name="Wu L."/>
            <person name="Ma J."/>
        </authorList>
    </citation>
    <scope>NUCLEOTIDE SEQUENCE [LARGE SCALE GENOMIC DNA]</scope>
    <source>
        <strain evidence="2 3">JCM 14919</strain>
    </source>
</reference>
<evidence type="ECO:0000313" key="3">
    <source>
        <dbReference type="Proteomes" id="UP001501084"/>
    </source>
</evidence>
<name>A0ABN3B6G9_9MICO</name>
<feature type="transmembrane region" description="Helical" evidence="1">
    <location>
        <begin position="59"/>
        <end position="82"/>
    </location>
</feature>
<keyword evidence="3" id="KW-1185">Reference proteome</keyword>
<comment type="caution">
    <text evidence="2">The sequence shown here is derived from an EMBL/GenBank/DDBJ whole genome shotgun (WGS) entry which is preliminary data.</text>
</comment>
<protein>
    <submittedName>
        <fullName evidence="2">DUF6328 family protein</fullName>
    </submittedName>
</protein>
<evidence type="ECO:0000313" key="2">
    <source>
        <dbReference type="EMBL" id="GAA2188780.1"/>
    </source>
</evidence>
<evidence type="ECO:0000256" key="1">
    <source>
        <dbReference type="SAM" id="Phobius"/>
    </source>
</evidence>
<dbReference type="Pfam" id="PF19853">
    <property type="entry name" value="DUF6328"/>
    <property type="match status" value="1"/>
</dbReference>
<organism evidence="2 3">
    <name type="scientific">Leucobacter alluvii</name>
    <dbReference type="NCBI Taxonomy" id="340321"/>
    <lineage>
        <taxon>Bacteria</taxon>
        <taxon>Bacillati</taxon>
        <taxon>Actinomycetota</taxon>
        <taxon>Actinomycetes</taxon>
        <taxon>Micrococcales</taxon>
        <taxon>Microbacteriaceae</taxon>
        <taxon>Leucobacter</taxon>
    </lineage>
</organism>
<keyword evidence="1" id="KW-1133">Transmembrane helix</keyword>
<keyword evidence="1" id="KW-0812">Transmembrane</keyword>
<dbReference type="InterPro" id="IPR046291">
    <property type="entry name" value="DUF6328"/>
</dbReference>